<feature type="region of interest" description="Disordered" evidence="6">
    <location>
        <begin position="123"/>
        <end position="178"/>
    </location>
</feature>
<evidence type="ECO:0000256" key="1">
    <source>
        <dbReference type="ARBA" id="ARBA00008777"/>
    </source>
</evidence>
<proteinExistence type="inferred from homology"/>
<evidence type="ECO:0000256" key="5">
    <source>
        <dbReference type="RuleBase" id="RU000660"/>
    </source>
</evidence>
<dbReference type="GO" id="GO:0022625">
    <property type="term" value="C:cytosolic large ribosomal subunit"/>
    <property type="evidence" value="ECO:0007669"/>
    <property type="project" value="TreeGrafter"/>
</dbReference>
<dbReference type="PANTHER" id="PTHR14413">
    <property type="entry name" value="RIBOSOMAL PROTEIN L17"/>
    <property type="match status" value="1"/>
</dbReference>
<dbReference type="RefSeq" id="WP_117398401.1">
    <property type="nucleotide sequence ID" value="NZ_QVNQ01000002.1"/>
</dbReference>
<dbReference type="PANTHER" id="PTHR14413:SF16">
    <property type="entry name" value="LARGE RIBOSOMAL SUBUNIT PROTEIN BL17M"/>
    <property type="match status" value="1"/>
</dbReference>
<dbReference type="Proteomes" id="UP000262882">
    <property type="component" value="Unassembled WGS sequence"/>
</dbReference>
<dbReference type="PROSITE" id="PS01167">
    <property type="entry name" value="RIBOSOMAL_L17"/>
    <property type="match status" value="1"/>
</dbReference>
<dbReference type="EMBL" id="QVNQ01000002">
    <property type="protein sequence ID" value="RFS86199.1"/>
    <property type="molecule type" value="Genomic_DNA"/>
</dbReference>
<keyword evidence="2 4" id="KW-0689">Ribosomal protein</keyword>
<reference evidence="7 8" key="1">
    <citation type="submission" date="2018-08" db="EMBL/GenBank/DDBJ databases">
        <title>Actinomadura spongicola sp. nov., isolated from marine sponge Leucetta chagosensis.</title>
        <authorList>
            <person name="Li L."/>
            <person name="Lin H.W."/>
        </authorList>
    </citation>
    <scope>NUCLEOTIDE SEQUENCE [LARGE SCALE GENOMIC DNA]</scope>
    <source>
        <strain evidence="7 8">LHW52907</strain>
    </source>
</reference>
<sequence length="178" mass="18946">MPKPTKGARLGSGPAHQRLMLANLATALFEHGRITTTEAKARRLRPLAEKLITKAKKGDLHNRRLVARTIRDKSILHELFTEIAPRFETRPGGYTRITKIGPRKGDAAPMAVIELVQEAMPSVSTGKAAPTTKAAPKATEDVPLDKAEDAEATESGADETAADAKSDAGTDAESGDAK</sequence>
<feature type="compositionally biased region" description="Acidic residues" evidence="6">
    <location>
        <begin position="150"/>
        <end position="161"/>
    </location>
</feature>
<dbReference type="InterPro" id="IPR000456">
    <property type="entry name" value="Ribosomal_bL17"/>
</dbReference>
<dbReference type="InterPro" id="IPR047859">
    <property type="entry name" value="Ribosomal_bL17_CS"/>
</dbReference>
<feature type="compositionally biased region" description="Low complexity" evidence="6">
    <location>
        <begin position="127"/>
        <end position="137"/>
    </location>
</feature>
<feature type="compositionally biased region" description="Basic and acidic residues" evidence="6">
    <location>
        <begin position="138"/>
        <end position="149"/>
    </location>
</feature>
<evidence type="ECO:0000256" key="2">
    <source>
        <dbReference type="ARBA" id="ARBA00022980"/>
    </source>
</evidence>
<accession>A0A372GM64</accession>
<evidence type="ECO:0000256" key="4">
    <source>
        <dbReference type="HAMAP-Rule" id="MF_01368"/>
    </source>
</evidence>
<evidence type="ECO:0000313" key="8">
    <source>
        <dbReference type="Proteomes" id="UP000262882"/>
    </source>
</evidence>
<name>A0A372GM64_9ACTN</name>
<keyword evidence="8" id="KW-1185">Reference proteome</keyword>
<evidence type="ECO:0000256" key="6">
    <source>
        <dbReference type="SAM" id="MobiDB-lite"/>
    </source>
</evidence>
<evidence type="ECO:0000256" key="3">
    <source>
        <dbReference type="ARBA" id="ARBA00023274"/>
    </source>
</evidence>
<gene>
    <name evidence="4" type="primary">rplQ</name>
    <name evidence="7" type="ORF">D0T12_06145</name>
</gene>
<dbReference type="OrthoDB" id="9809073at2"/>
<dbReference type="InterPro" id="IPR036373">
    <property type="entry name" value="Ribosomal_bL17_sf"/>
</dbReference>
<protein>
    <recommendedName>
        <fullName evidence="4">Large ribosomal subunit protein bL17</fullName>
    </recommendedName>
</protein>
<dbReference type="GO" id="GO:0003735">
    <property type="term" value="F:structural constituent of ribosome"/>
    <property type="evidence" value="ECO:0007669"/>
    <property type="project" value="InterPro"/>
</dbReference>
<dbReference type="AlphaFoldDB" id="A0A372GM64"/>
<dbReference type="HAMAP" id="MF_01368">
    <property type="entry name" value="Ribosomal_bL17"/>
    <property type="match status" value="1"/>
</dbReference>
<dbReference type="SUPFAM" id="SSF64263">
    <property type="entry name" value="Prokaryotic ribosomal protein L17"/>
    <property type="match status" value="1"/>
</dbReference>
<dbReference type="Gene3D" id="3.90.1030.10">
    <property type="entry name" value="Ribosomal protein L17"/>
    <property type="match status" value="1"/>
</dbReference>
<dbReference type="GO" id="GO:0006412">
    <property type="term" value="P:translation"/>
    <property type="evidence" value="ECO:0007669"/>
    <property type="project" value="UniProtKB-UniRule"/>
</dbReference>
<keyword evidence="3 4" id="KW-0687">Ribonucleoprotein</keyword>
<comment type="caution">
    <text evidence="7">The sequence shown here is derived from an EMBL/GenBank/DDBJ whole genome shotgun (WGS) entry which is preliminary data.</text>
</comment>
<dbReference type="FunFam" id="3.90.1030.10:FF:000001">
    <property type="entry name" value="50S ribosomal protein L17"/>
    <property type="match status" value="1"/>
</dbReference>
<comment type="similarity">
    <text evidence="1 4 5">Belongs to the bacterial ribosomal protein bL17 family.</text>
</comment>
<evidence type="ECO:0000313" key="7">
    <source>
        <dbReference type="EMBL" id="RFS86199.1"/>
    </source>
</evidence>
<organism evidence="7 8">
    <name type="scientific">Actinomadura spongiicola</name>
    <dbReference type="NCBI Taxonomy" id="2303421"/>
    <lineage>
        <taxon>Bacteria</taxon>
        <taxon>Bacillati</taxon>
        <taxon>Actinomycetota</taxon>
        <taxon>Actinomycetes</taxon>
        <taxon>Streptosporangiales</taxon>
        <taxon>Thermomonosporaceae</taxon>
        <taxon>Actinomadura</taxon>
    </lineage>
</organism>
<dbReference type="Pfam" id="PF01196">
    <property type="entry name" value="Ribosomal_L17"/>
    <property type="match status" value="1"/>
</dbReference>
<comment type="subunit">
    <text evidence="4">Part of the 50S ribosomal subunit. Contacts protein L32.</text>
</comment>
<dbReference type="NCBIfam" id="TIGR00059">
    <property type="entry name" value="L17"/>
    <property type="match status" value="1"/>
</dbReference>